<keyword evidence="1" id="KW-0472">Membrane</keyword>
<dbReference type="PANTHER" id="PTHR40278:SF1">
    <property type="entry name" value="DNA UTILIZATION PROTEIN HOFN"/>
    <property type="match status" value="1"/>
</dbReference>
<accession>A0A1G2BIF6</accession>
<organism evidence="2 3">
    <name type="scientific">Candidatus Komeilibacteria bacterium RIFCSPLOWO2_01_FULL_45_10</name>
    <dbReference type="NCBI Taxonomy" id="1798550"/>
    <lineage>
        <taxon>Bacteria</taxon>
        <taxon>Candidatus Komeiliibacteriota</taxon>
    </lineage>
</organism>
<proteinExistence type="predicted"/>
<sequence length="173" mass="19436">MINLNLISPEQKDLLKISGLYILVENVLGIFLIASILIAIILIPLNQSLVTLDYQNKKNKEAIALKNSQVTEKIRQFNKQVDDLLKIKNLAYPWDGLLAELAQAVPSEISLNRLNASLSGRLFSLKGFAQKREDLIKLIDALKQSGFFAEVESPLANYLEQQNVTFEIKGKLK</sequence>
<keyword evidence="1" id="KW-1133">Transmembrane helix</keyword>
<evidence type="ECO:0000313" key="3">
    <source>
        <dbReference type="Proteomes" id="UP000178849"/>
    </source>
</evidence>
<name>A0A1G2BIF6_9BACT</name>
<gene>
    <name evidence="2" type="ORF">A2927_01990</name>
</gene>
<reference evidence="2 3" key="1">
    <citation type="journal article" date="2016" name="Nat. Commun.">
        <title>Thousands of microbial genomes shed light on interconnected biogeochemical processes in an aquifer system.</title>
        <authorList>
            <person name="Anantharaman K."/>
            <person name="Brown C.T."/>
            <person name="Hug L.A."/>
            <person name="Sharon I."/>
            <person name="Castelle C.J."/>
            <person name="Probst A.J."/>
            <person name="Thomas B.C."/>
            <person name="Singh A."/>
            <person name="Wilkins M.J."/>
            <person name="Karaoz U."/>
            <person name="Brodie E.L."/>
            <person name="Williams K.H."/>
            <person name="Hubbard S.S."/>
            <person name="Banfield J.F."/>
        </authorList>
    </citation>
    <scope>NUCLEOTIDE SEQUENCE [LARGE SCALE GENOMIC DNA]</scope>
</reference>
<dbReference type="Proteomes" id="UP000178849">
    <property type="component" value="Unassembled WGS sequence"/>
</dbReference>
<dbReference type="EMBL" id="MHKL01000035">
    <property type="protein sequence ID" value="OGY88882.1"/>
    <property type="molecule type" value="Genomic_DNA"/>
</dbReference>
<protein>
    <recommendedName>
        <fullName evidence="4">Fimbrial assembly protein</fullName>
    </recommendedName>
</protein>
<dbReference type="STRING" id="1798550.A2927_01990"/>
<dbReference type="AlphaFoldDB" id="A0A1G2BIF6"/>
<feature type="transmembrane region" description="Helical" evidence="1">
    <location>
        <begin position="20"/>
        <end position="45"/>
    </location>
</feature>
<evidence type="ECO:0000256" key="1">
    <source>
        <dbReference type="SAM" id="Phobius"/>
    </source>
</evidence>
<comment type="caution">
    <text evidence="2">The sequence shown here is derived from an EMBL/GenBank/DDBJ whole genome shotgun (WGS) entry which is preliminary data.</text>
</comment>
<keyword evidence="1" id="KW-0812">Transmembrane</keyword>
<dbReference type="InterPro" id="IPR052534">
    <property type="entry name" value="Extracell_DNA_Util/SecSys_Comp"/>
</dbReference>
<dbReference type="PANTHER" id="PTHR40278">
    <property type="entry name" value="DNA UTILIZATION PROTEIN HOFN"/>
    <property type="match status" value="1"/>
</dbReference>
<dbReference type="InterPro" id="IPR007813">
    <property type="entry name" value="PilN"/>
</dbReference>
<evidence type="ECO:0000313" key="2">
    <source>
        <dbReference type="EMBL" id="OGY88882.1"/>
    </source>
</evidence>
<dbReference type="Pfam" id="PF05137">
    <property type="entry name" value="PilN"/>
    <property type="match status" value="1"/>
</dbReference>
<evidence type="ECO:0008006" key="4">
    <source>
        <dbReference type="Google" id="ProtNLM"/>
    </source>
</evidence>